<protein>
    <submittedName>
        <fullName evidence="2">Uncharacterized protein</fullName>
    </submittedName>
</protein>
<feature type="compositionally biased region" description="Polar residues" evidence="1">
    <location>
        <begin position="575"/>
        <end position="594"/>
    </location>
</feature>
<dbReference type="EMBL" id="HBGH01015333">
    <property type="protein sequence ID" value="CAD9236496.1"/>
    <property type="molecule type" value="Transcribed_RNA"/>
</dbReference>
<feature type="compositionally biased region" description="Acidic residues" evidence="1">
    <location>
        <begin position="720"/>
        <end position="759"/>
    </location>
</feature>
<feature type="region of interest" description="Disordered" evidence="1">
    <location>
        <begin position="58"/>
        <end position="364"/>
    </location>
</feature>
<proteinExistence type="predicted"/>
<organism evidence="2">
    <name type="scientific">Compsopogon caeruleus</name>
    <dbReference type="NCBI Taxonomy" id="31354"/>
    <lineage>
        <taxon>Eukaryota</taxon>
        <taxon>Rhodophyta</taxon>
        <taxon>Compsopogonophyceae</taxon>
        <taxon>Compsopogonales</taxon>
        <taxon>Compsopogonaceae</taxon>
        <taxon>Compsopogon</taxon>
    </lineage>
</organism>
<feature type="region of interest" description="Disordered" evidence="1">
    <location>
        <begin position="650"/>
        <end position="767"/>
    </location>
</feature>
<feature type="compositionally biased region" description="Basic and acidic residues" evidence="1">
    <location>
        <begin position="304"/>
        <end position="364"/>
    </location>
</feature>
<dbReference type="AlphaFoldDB" id="A0A7S1THY6"/>
<feature type="region of interest" description="Disordered" evidence="1">
    <location>
        <begin position="510"/>
        <end position="601"/>
    </location>
</feature>
<reference evidence="2" key="1">
    <citation type="submission" date="2021-01" db="EMBL/GenBank/DDBJ databases">
        <authorList>
            <person name="Corre E."/>
            <person name="Pelletier E."/>
            <person name="Niang G."/>
            <person name="Scheremetjew M."/>
            <person name="Finn R."/>
            <person name="Kale V."/>
            <person name="Holt S."/>
            <person name="Cochrane G."/>
            <person name="Meng A."/>
            <person name="Brown T."/>
            <person name="Cohen L."/>
        </authorList>
    </citation>
    <scope>NUCLEOTIDE SEQUENCE</scope>
    <source>
        <strain evidence="2">SAG 36.94</strain>
    </source>
</reference>
<sequence>MDGEHGHNGNVFEDVIEDGGRSELTRIEAVSSGQQTISWMTSETSRGSDSLFVPSSAVSTNMGGFDVSNLSAGEFEDDDDGWAPVEESPHDPVGHVLDPEDDEEDMGPHQASERDIRNADEQEELARGDQKDTYPHQEDPDHGEDDAHPAELYPTAQHELATEPSTDDAALANRTAIFRGAEENAAPTDPNTPATEEFHPDTAAANQSQPRSEVVDQVETFQERMARFRWTDEHTEKAYRPGQKKPTEIKPDEVPHAPAQEESGESPVEDRSVDVDGPPEVASEEQGEVASVVENGLAVQAPEGTKEVKESPMDDPEGFDKKGVDGRTSVEEVVSKVDAREEPQLEEEQHAEPPTKREIWLRKEFERDPRPKVAPRKIREIPDWIEPDIYGRGYRALFGKHAEVRNAAEARMVMEKIRRSRFPARGDEHVDYDLYGRADPRIFGPGSDIESRRQAREASKAKQQQAALIRKKGYLLLEPGDKRLQDKEVKLIRDYIPPAPKKLREIEVSKKTEEEASMGQQAEDMTGSEVQKVPVEPSEDSPNTVIPTAENKQAASPVDDIGETEMKEEVEPVESKTSGLASQTPTRTEVSSGLASRLNMFEQRDQEALEWRNQRSSLLKQKQNFNAMGTTRLVTGHVAKEDQNLQTAASFDDADFFGSPRATVPELEPSISEDFGAESRRLRSLEVPPGSELRKDVEVEDEEGDSYEEEEGRRDTFREEELDDDGTQENVDGVEQDEEDEEDEDEDEEEGEEDEEEGEDGRVLVAA</sequence>
<evidence type="ECO:0000313" key="2">
    <source>
        <dbReference type="EMBL" id="CAD9236496.1"/>
    </source>
</evidence>
<evidence type="ECO:0000256" key="1">
    <source>
        <dbReference type="SAM" id="MobiDB-lite"/>
    </source>
</evidence>
<feature type="region of interest" description="Disordered" evidence="1">
    <location>
        <begin position="443"/>
        <end position="464"/>
    </location>
</feature>
<feature type="region of interest" description="Disordered" evidence="1">
    <location>
        <begin position="1"/>
        <end position="20"/>
    </location>
</feature>
<feature type="compositionally biased region" description="Basic and acidic residues" evidence="1">
    <location>
        <begin position="221"/>
        <end position="255"/>
    </location>
</feature>
<name>A0A7S1THY6_9RHOD</name>
<feature type="compositionally biased region" description="Basic and acidic residues" evidence="1">
    <location>
        <begin position="564"/>
        <end position="574"/>
    </location>
</feature>
<feature type="compositionally biased region" description="Polar residues" evidence="1">
    <location>
        <begin position="540"/>
        <end position="554"/>
    </location>
</feature>
<feature type="compositionally biased region" description="Basic and acidic residues" evidence="1">
    <location>
        <begin position="111"/>
        <end position="149"/>
    </location>
</feature>
<feature type="compositionally biased region" description="Basic and acidic residues" evidence="1">
    <location>
        <begin position="449"/>
        <end position="460"/>
    </location>
</feature>
<gene>
    <name evidence="2" type="ORF">CCAE0312_LOCUS8592</name>
</gene>
<accession>A0A7S1THY6</accession>
<feature type="compositionally biased region" description="Acidic residues" evidence="1">
    <location>
        <begin position="698"/>
        <end position="710"/>
    </location>
</feature>